<reference evidence="1" key="1">
    <citation type="submission" date="2021-06" db="EMBL/GenBank/DDBJ databases">
        <authorList>
            <person name="Kallberg Y."/>
            <person name="Tangrot J."/>
            <person name="Rosling A."/>
        </authorList>
    </citation>
    <scope>NUCLEOTIDE SEQUENCE</scope>
    <source>
        <strain evidence="1">CL356</strain>
    </source>
</reference>
<dbReference type="EMBL" id="CAJVPT010006956">
    <property type="protein sequence ID" value="CAG8536173.1"/>
    <property type="molecule type" value="Genomic_DNA"/>
</dbReference>
<evidence type="ECO:0000313" key="2">
    <source>
        <dbReference type="Proteomes" id="UP000789525"/>
    </source>
</evidence>
<dbReference type="Proteomes" id="UP000789525">
    <property type="component" value="Unassembled WGS sequence"/>
</dbReference>
<sequence length="1327" mass="150174">SIDYYEHLHKQQFQTPQQKSSRGHPTEISIPIYEDNIRFPLYPTPPQPQNSLSERAATRNQRPPQPFPQPPNLYRLSLQLTTELDIQKWWDNVIEIFSSSYCATRILLSVPHDLTDTINTSWGVKAIYNKEYCCHGNLCCQDSIDSCSSSSSSDPVHPVYENLREFDNVDPLVDNQGIIRILQSGNIEVLTREYKLQDEGEHSVSSSNDENIKLNTHRFINKHQSSEPHQKNSSDGTSTNGINRNEISDSLAIWPQVLDTPSLNDLEEGQSSYFQNSELFNQENAPNDHHHHHQRLASEFLEKQQQQLSPWTEPSLINERSGNPFFRPQTLPEISDESFNSNITFSNPLHSNDSHPMIADNICSIVHIPLIHPTTVKNVVPTNTNHTPVPIAILSFLSCIVPYPQELLKSLKFLAPFLATTLSFSMIHQQIYVNSIRERRRRNSQRSSVTTIPLSVAPVDDDDECMSSGYSTSSSNSSKWEYATVFSATYGHSPGEDSGEEDPFNVYKNISSRTDSDEFTPESENITYDVSPFNPSAPQRPVKSRRVSLPADHSLRRKRRLSRNLKALSTGGDCNWVNMRLLKYTGRSIDDLLGHGWMEVVHPEDRPRVLEMWRTTFSRGEGSSAEYRMRRFDGQYRWFLGRAGPLRDARGVNIRWFGTCTDVHDQKLAEQVQNRQLHIEANEKKYRLLAEAIPQIVFTATPKDGITYVNKKWLDYSGQTEEAAKNQGFLFHVHPDDRNRCRLPEEKGSDQMIYSTEVRLMRNDGEHRWFLVKCISVEVSDQGRKWFGTCTDIHDHKMVEQKLKEAHDAAKRSTESKTRFLSNMSHEIRTPLIGITGMINFMLATSLTVEQLDYAHTIQQSADALLLVINDILDLSKVEAGMMKLEMEPFSVHNMIEDANELLSTLAIQKGLELSFIVDDNVPENAIKFTSKGEVFSRCSIYSTPDVELNENEVLLLFEVVDTGDGFDTEEEAVMFKPFSQSTRKHGGSGLGLVISRQLIELHGGKMSCKSKKGVGSTFYFSAKFNIPADSTAPRPPTPTSEVSNSPFFRHSKVSVQSKSMAINDNIADLPHARETLIHYVCSILPKCPAPEIEVSGDYNEARDQLSSANIKSYTHIFINLASQTQIISLATIIKRAIHLSLTVTVILTTPIQRAGIVEGTQNDLPERVDFIFKPLNRSKMEGLFDVTTTVRENFLKRRNTHKIVASQKEVFKRMAADVGDKGFRVLLVEDNEVNQKDGYETAAEIRTWEVKNLKNESPVPIIALSANVMSDVANKCREVGFTNYISKPVNFSTLSDVIREMLIGKSSIYNNNHEGCGKDCAEDDVS</sequence>
<gene>
    <name evidence="1" type="ORF">ACOLOM_LOCUS4278</name>
</gene>
<name>A0ACA9LK97_9GLOM</name>
<evidence type="ECO:0000313" key="1">
    <source>
        <dbReference type="EMBL" id="CAG8536173.1"/>
    </source>
</evidence>
<keyword evidence="2" id="KW-1185">Reference proteome</keyword>
<protein>
    <submittedName>
        <fullName evidence="1">3971_t:CDS:1</fullName>
    </submittedName>
</protein>
<proteinExistence type="predicted"/>
<organism evidence="1 2">
    <name type="scientific">Acaulospora colombiana</name>
    <dbReference type="NCBI Taxonomy" id="27376"/>
    <lineage>
        <taxon>Eukaryota</taxon>
        <taxon>Fungi</taxon>
        <taxon>Fungi incertae sedis</taxon>
        <taxon>Mucoromycota</taxon>
        <taxon>Glomeromycotina</taxon>
        <taxon>Glomeromycetes</taxon>
        <taxon>Diversisporales</taxon>
        <taxon>Acaulosporaceae</taxon>
        <taxon>Acaulospora</taxon>
    </lineage>
</organism>
<comment type="caution">
    <text evidence="1">The sequence shown here is derived from an EMBL/GenBank/DDBJ whole genome shotgun (WGS) entry which is preliminary data.</text>
</comment>
<feature type="non-terminal residue" evidence="1">
    <location>
        <position position="1"/>
    </location>
</feature>
<accession>A0ACA9LK97</accession>